<evidence type="ECO:0000313" key="1">
    <source>
        <dbReference type="EMBL" id="AIF85222.1"/>
    </source>
</evidence>
<dbReference type="OrthoDB" id="378520at2157"/>
<name>A0A075MX78_9ARCH</name>
<keyword evidence="2" id="KW-1185">Reference proteome</keyword>
<dbReference type="EMBL" id="CP007174">
    <property type="protein sequence ID" value="AIF85222.1"/>
    <property type="molecule type" value="Genomic_DNA"/>
</dbReference>
<dbReference type="RefSeq" id="WP_148701659.1">
    <property type="nucleotide sequence ID" value="NZ_CP007174.1"/>
</dbReference>
<dbReference type="AlphaFoldDB" id="A0A075MX78"/>
<gene>
    <name evidence="1" type="ORF">NTE_03193</name>
</gene>
<accession>A0A075MX78</accession>
<protein>
    <submittedName>
        <fullName evidence="1">Uncharacterized protein</fullName>
    </submittedName>
</protein>
<sequence>MSGKNASNIWKEAPMSRIDDRYNKLRRDIGNDFASNNGAAQVAELYSFHCGNCGYRISMT</sequence>
<evidence type="ECO:0000313" key="2">
    <source>
        <dbReference type="Proteomes" id="UP000028194"/>
    </source>
</evidence>
<dbReference type="Proteomes" id="UP000028194">
    <property type="component" value="Chromosome"/>
</dbReference>
<dbReference type="KEGG" id="nev:NTE_03193"/>
<organism evidence="1 2">
    <name type="scientific">Candidatus Nitrososphaera evergladensis SR1</name>
    <dbReference type="NCBI Taxonomy" id="1459636"/>
    <lineage>
        <taxon>Archaea</taxon>
        <taxon>Nitrososphaerota</taxon>
        <taxon>Nitrososphaeria</taxon>
        <taxon>Nitrososphaerales</taxon>
        <taxon>Nitrososphaeraceae</taxon>
        <taxon>Nitrososphaera</taxon>
    </lineage>
</organism>
<dbReference type="GeneID" id="41598850"/>
<dbReference type="HOGENOM" id="CLU_2930033_0_0_2"/>
<reference evidence="1 2" key="1">
    <citation type="journal article" date="2014" name="PLoS ONE">
        <title>Genome Sequence of Candidatus Nitrososphaera evergladensis from Group I.1b Enriched from Everglades Soil Reveals Novel Genomic Features of the Ammonia-Oxidizing Archaea.</title>
        <authorList>
            <person name="Zhalnina K.V."/>
            <person name="Dias R."/>
            <person name="Leonard M.T."/>
            <person name="Dorr de Quadros P."/>
            <person name="Camargo F.A."/>
            <person name="Drew J.C."/>
            <person name="Farmerie W.G."/>
            <person name="Daroub S.H."/>
            <person name="Triplett E.W."/>
        </authorList>
    </citation>
    <scope>NUCLEOTIDE SEQUENCE [LARGE SCALE GENOMIC DNA]</scope>
    <source>
        <strain evidence="1 2">SR1</strain>
    </source>
</reference>
<proteinExistence type="predicted"/>